<dbReference type="InterPro" id="IPR005174">
    <property type="entry name" value="KIB1-4_b-propeller"/>
</dbReference>
<dbReference type="GeneID" id="104708790"/>
<accession>A0ABM0TBH3</accession>
<reference evidence="3" key="2">
    <citation type="submission" date="2025-08" db="UniProtKB">
        <authorList>
            <consortium name="RefSeq"/>
        </authorList>
    </citation>
    <scope>IDENTIFICATION</scope>
    <source>
        <tissue evidence="3">Leaf</tissue>
    </source>
</reference>
<gene>
    <name evidence="3" type="primary">LOC104708790</name>
</gene>
<evidence type="ECO:0000259" key="1">
    <source>
        <dbReference type="Pfam" id="PF03478"/>
    </source>
</evidence>
<dbReference type="InterPro" id="IPR050942">
    <property type="entry name" value="F-box_BR-signaling"/>
</dbReference>
<proteinExistence type="predicted"/>
<protein>
    <submittedName>
        <fullName evidence="3">Uncharacterized protein LOC104708790</fullName>
    </submittedName>
</protein>
<evidence type="ECO:0000313" key="2">
    <source>
        <dbReference type="Proteomes" id="UP000694864"/>
    </source>
</evidence>
<dbReference type="PANTHER" id="PTHR44259">
    <property type="entry name" value="OS07G0183000 PROTEIN-RELATED"/>
    <property type="match status" value="1"/>
</dbReference>
<evidence type="ECO:0000313" key="3">
    <source>
        <dbReference type="RefSeq" id="XP_010423724.1"/>
    </source>
</evidence>
<dbReference type="Pfam" id="PF03478">
    <property type="entry name" value="Beta-prop_KIB1-4"/>
    <property type="match status" value="1"/>
</dbReference>
<sequence>MSQLLGRVAKLSSAVKKQRLCFSELRSFSTAAATPYLLLRDTNHRRAMTPSGGGVVLDMNLYDPRKDERVKVPDQTLSEELRCSVKVGTSRGWVFLRNKEDSTMRLTNIYNPCASASSHKVINLPPFDDTEAHIASISLSASPNQQDCVVAAKSCFPFISLCRPGDSDWTHIKVPFYASQVMYSLRDSKFYLYWGGKQYSDLIECETSSSGFPEVSLYQSFPNSDIPESRRDQVSSSMKTQYLVESPNSGDSFIVYWCNEYLELKEGEPESCNGKKPPYRRTSSFMIKPRTFVVFRQDREQGIGSYTEDIGDLCIFLGQREAFCVSATEYPGLHPNSVYYSSFRTGYGYYDLSSNTLHDVIDEAPLSSVSMWLAPLQ</sequence>
<name>A0ABM0TBH3_CAMSA</name>
<dbReference type="PANTHER" id="PTHR44259:SF105">
    <property type="entry name" value="DUF295 DOMAIN-CONTAINING PROTEIN"/>
    <property type="match status" value="1"/>
</dbReference>
<keyword evidence="2" id="KW-1185">Reference proteome</keyword>
<feature type="domain" description="KIB1-4 beta-propeller" evidence="1">
    <location>
        <begin position="69"/>
        <end position="351"/>
    </location>
</feature>
<organism evidence="2 3">
    <name type="scientific">Camelina sativa</name>
    <name type="common">False flax</name>
    <name type="synonym">Myagrum sativum</name>
    <dbReference type="NCBI Taxonomy" id="90675"/>
    <lineage>
        <taxon>Eukaryota</taxon>
        <taxon>Viridiplantae</taxon>
        <taxon>Streptophyta</taxon>
        <taxon>Embryophyta</taxon>
        <taxon>Tracheophyta</taxon>
        <taxon>Spermatophyta</taxon>
        <taxon>Magnoliopsida</taxon>
        <taxon>eudicotyledons</taxon>
        <taxon>Gunneridae</taxon>
        <taxon>Pentapetalae</taxon>
        <taxon>rosids</taxon>
        <taxon>malvids</taxon>
        <taxon>Brassicales</taxon>
        <taxon>Brassicaceae</taxon>
        <taxon>Camelineae</taxon>
        <taxon>Camelina</taxon>
    </lineage>
</organism>
<reference evidence="2" key="1">
    <citation type="journal article" date="2014" name="Nat. Commun.">
        <title>The emerging biofuel crop Camelina sativa retains a highly undifferentiated hexaploid genome structure.</title>
        <authorList>
            <person name="Kagale S."/>
            <person name="Koh C."/>
            <person name="Nixon J."/>
            <person name="Bollina V."/>
            <person name="Clarke W.E."/>
            <person name="Tuteja R."/>
            <person name="Spillane C."/>
            <person name="Robinson S.J."/>
            <person name="Links M.G."/>
            <person name="Clarke C."/>
            <person name="Higgins E.E."/>
            <person name="Huebert T."/>
            <person name="Sharpe A.G."/>
            <person name="Parkin I.A."/>
        </authorList>
    </citation>
    <scope>NUCLEOTIDE SEQUENCE [LARGE SCALE GENOMIC DNA]</scope>
    <source>
        <strain evidence="2">cv. DH55</strain>
    </source>
</reference>
<dbReference type="Proteomes" id="UP000694864">
    <property type="component" value="Chromosome 8"/>
</dbReference>
<dbReference type="RefSeq" id="XP_010423724.1">
    <property type="nucleotide sequence ID" value="XM_010425422.1"/>
</dbReference>